<name>Q842E6_STRTR</name>
<evidence type="ECO:0000313" key="1">
    <source>
        <dbReference type="EMBL" id="AAP04493.1"/>
    </source>
</evidence>
<organism evidence="1">
    <name type="scientific">Streptococcus thermophilus</name>
    <dbReference type="NCBI Taxonomy" id="1308"/>
    <lineage>
        <taxon>Bacteria</taxon>
        <taxon>Bacillati</taxon>
        <taxon>Bacillota</taxon>
        <taxon>Bacilli</taxon>
        <taxon>Lactobacillales</taxon>
        <taxon>Streptococcaceae</taxon>
        <taxon>Streptococcus</taxon>
    </lineage>
</organism>
<sequence>MLPYVILNCNLNGNGNFFITYRRCKIYLQSQPFVFDFEYYDQNLLKNYLSCFKYGNHLKT</sequence>
<protein>
    <submittedName>
        <fullName evidence="1">Uncharacterized protein</fullName>
    </submittedName>
</protein>
<geneLocation type="plasmid" evidence="1">
    <name>pND103</name>
</geneLocation>
<reference evidence="1" key="1">
    <citation type="journal article" date="2002" name="FEMS Microbiol. Lett.">
        <title>Cloning vectors for Streptococcus thermophilus derived from a native plasmid.</title>
        <authorList>
            <person name="Su P."/>
            <person name="Jury K."/>
            <person name="Allison G.E."/>
            <person name="Wong W.Y."/>
            <person name="Kim W.S."/>
            <person name="Liu C.Q."/>
            <person name="Vancov T."/>
            <person name="Dunn N.W."/>
        </authorList>
    </citation>
    <scope>NUCLEOTIDE SEQUENCE</scope>
    <source>
        <strain evidence="1">ST2-1</strain>
        <plasmid evidence="1">pND103</plasmid>
    </source>
</reference>
<keyword evidence="1" id="KW-0614">Plasmid</keyword>
<dbReference type="AlphaFoldDB" id="Q842E6"/>
<dbReference type="EMBL" id="AY250830">
    <property type="protein sequence ID" value="AAP04493.1"/>
    <property type="molecule type" value="Genomic_DNA"/>
</dbReference>
<accession>Q842E6</accession>
<proteinExistence type="predicted"/>
<reference evidence="1" key="2">
    <citation type="journal article" date="2003" name="Appl. Environ. Microbiol.">
        <title>A potential food-grade cloning vector for Streptococcus thermophilus that uses cadmium resistance as the selectable marker.</title>
        <authorList>
            <person name="Wong W.Y."/>
            <person name="Su P."/>
            <person name="Allison G.E."/>
            <person name="Liu C.Q."/>
            <person name="Dunn N.W."/>
        </authorList>
    </citation>
    <scope>NUCLEOTIDE SEQUENCE</scope>
    <source>
        <strain evidence="1">ST2-1</strain>
        <plasmid evidence="1">pND103</plasmid>
    </source>
</reference>